<comment type="caution">
    <text evidence="5">The sequence shown here is derived from an EMBL/GenBank/DDBJ whole genome shotgun (WGS) entry which is preliminary data.</text>
</comment>
<dbReference type="PANTHER" id="PTHR10501">
    <property type="entry name" value="U1 SMALL NUCLEAR RIBONUCLEOPROTEIN A/U2 SMALL NUCLEAR RIBONUCLEOPROTEIN B"/>
    <property type="match status" value="1"/>
</dbReference>
<evidence type="ECO:0000259" key="4">
    <source>
        <dbReference type="PROSITE" id="PS50102"/>
    </source>
</evidence>
<evidence type="ECO:0000256" key="3">
    <source>
        <dbReference type="SAM" id="MobiDB-lite"/>
    </source>
</evidence>
<keyword evidence="1 2" id="KW-0694">RNA-binding</keyword>
<feature type="compositionally biased region" description="Low complexity" evidence="3">
    <location>
        <begin position="622"/>
        <end position="635"/>
    </location>
</feature>
<evidence type="ECO:0000256" key="1">
    <source>
        <dbReference type="ARBA" id="ARBA00022884"/>
    </source>
</evidence>
<proteinExistence type="predicted"/>
<dbReference type="Proteomes" id="UP000673691">
    <property type="component" value="Unassembled WGS sequence"/>
</dbReference>
<accession>A0A8H7ZRZ5</accession>
<dbReference type="InterPro" id="IPR012677">
    <property type="entry name" value="Nucleotide-bd_a/b_plait_sf"/>
</dbReference>
<feature type="compositionally biased region" description="Low complexity" evidence="3">
    <location>
        <begin position="546"/>
        <end position="555"/>
    </location>
</feature>
<protein>
    <recommendedName>
        <fullName evidence="4">RRM domain-containing protein</fullName>
    </recommendedName>
</protein>
<feature type="compositionally biased region" description="Low complexity" evidence="3">
    <location>
        <begin position="590"/>
        <end position="606"/>
    </location>
</feature>
<evidence type="ECO:0000313" key="6">
    <source>
        <dbReference type="Proteomes" id="UP000673691"/>
    </source>
</evidence>
<dbReference type="InterPro" id="IPR035979">
    <property type="entry name" value="RBD_domain_sf"/>
</dbReference>
<reference evidence="5 6" key="1">
    <citation type="journal article" name="Sci. Rep.">
        <title>Genome-scale phylogenetic analyses confirm Olpidium as the closest living zoosporic fungus to the non-flagellated, terrestrial fungi.</title>
        <authorList>
            <person name="Chang Y."/>
            <person name="Rochon D."/>
            <person name="Sekimoto S."/>
            <person name="Wang Y."/>
            <person name="Chovatia M."/>
            <person name="Sandor L."/>
            <person name="Salamov A."/>
            <person name="Grigoriev I.V."/>
            <person name="Stajich J.E."/>
            <person name="Spatafora J.W."/>
        </authorList>
    </citation>
    <scope>NUCLEOTIDE SEQUENCE [LARGE SCALE GENOMIC DNA]</scope>
    <source>
        <strain evidence="5">S191</strain>
    </source>
</reference>
<dbReference type="SMART" id="SM00360">
    <property type="entry name" value="RRM"/>
    <property type="match status" value="1"/>
</dbReference>
<organism evidence="5 6">
    <name type="scientific">Olpidium bornovanus</name>
    <dbReference type="NCBI Taxonomy" id="278681"/>
    <lineage>
        <taxon>Eukaryota</taxon>
        <taxon>Fungi</taxon>
        <taxon>Fungi incertae sedis</taxon>
        <taxon>Olpidiomycota</taxon>
        <taxon>Olpidiomycotina</taxon>
        <taxon>Olpidiomycetes</taxon>
        <taxon>Olpidiales</taxon>
        <taxon>Olpidiaceae</taxon>
        <taxon>Olpidium</taxon>
    </lineage>
</organism>
<feature type="compositionally biased region" description="Basic and acidic residues" evidence="3">
    <location>
        <begin position="637"/>
        <end position="647"/>
    </location>
</feature>
<feature type="compositionally biased region" description="Pro residues" evidence="3">
    <location>
        <begin position="562"/>
        <end position="572"/>
    </location>
</feature>
<sequence>QTHPFLAVRQKSQIGFAKFRTRLEALEARDVLSGRKVDADKGSILKAEMAKKNLHTKRGLSNVQPHSCGHSIISSSAIALRRPNQGICSAYEAFHSVPAYPPDYTPVSQRFTFDYPYAHGGPEPYGLGAELLEKQYNSAPHSACTDAPSRGTLGGLVAAQRSLSFDNVDAAAAAAGSHHQQLQQPQLLHLQHQDQQQLEQPPEHAFGAAVSRGQQSAPISRLGSVKSLRDLPDVTTAGLAEAGNRLGSKSLTDLCSMSRSAPPNEERGFHSALFSSISSHRDSPASDESGASLGPRSIPGRPPVRLCSLSINAAAANSAQDCQAYQAQGTSSPVFAQSPEVRSANSADQNPPCSTLYVGNLPANASEEELHVLFSKCRGFKRMCLRAKPNGSMCFIEFDDVVCASQALRELQGSHISNSPKDGICLSYSKNPLGVRHHYHHHPFPSPVAVPASHTFIPAAPLSAPPAMANAAHHHHHHLHHCHHPFFNLASREFSGGVGGGAAAPAYPGVAAEDAAGTRTGFGAVSPWQETAGADRPYDRAIPVAAAAAQQDRPAGSALRPAEPPNYKPPVPEARAAGGEAGAGCGGSASGSPRAGDDAAAAACRGVVTGDTPPPQPATICSQPLSAASAATPSPEQARDGDDMLCG</sequence>
<feature type="compositionally biased region" description="Gly residues" evidence="3">
    <location>
        <begin position="579"/>
        <end position="589"/>
    </location>
</feature>
<dbReference type="SUPFAM" id="SSF54928">
    <property type="entry name" value="RNA-binding domain, RBD"/>
    <property type="match status" value="1"/>
</dbReference>
<dbReference type="GO" id="GO:0003723">
    <property type="term" value="F:RNA binding"/>
    <property type="evidence" value="ECO:0007669"/>
    <property type="project" value="UniProtKB-UniRule"/>
</dbReference>
<keyword evidence="6" id="KW-1185">Reference proteome</keyword>
<feature type="domain" description="RRM" evidence="4">
    <location>
        <begin position="354"/>
        <end position="431"/>
    </location>
</feature>
<name>A0A8H7ZRZ5_9FUNG</name>
<dbReference type="Pfam" id="PF00076">
    <property type="entry name" value="RRM_1"/>
    <property type="match status" value="1"/>
</dbReference>
<dbReference type="AlphaFoldDB" id="A0A8H7ZRZ5"/>
<feature type="region of interest" description="Disordered" evidence="3">
    <location>
        <begin position="546"/>
        <end position="647"/>
    </location>
</feature>
<dbReference type="OrthoDB" id="431169at2759"/>
<dbReference type="Gene3D" id="3.30.70.330">
    <property type="match status" value="2"/>
</dbReference>
<feature type="non-terminal residue" evidence="5">
    <location>
        <position position="1"/>
    </location>
</feature>
<dbReference type="EMBL" id="JAEFCI010008478">
    <property type="protein sequence ID" value="KAG5458441.1"/>
    <property type="molecule type" value="Genomic_DNA"/>
</dbReference>
<dbReference type="InterPro" id="IPR000504">
    <property type="entry name" value="RRM_dom"/>
</dbReference>
<gene>
    <name evidence="5" type="ORF">BJ554DRAFT_1333</name>
</gene>
<feature type="region of interest" description="Disordered" evidence="3">
    <location>
        <begin position="277"/>
        <end position="299"/>
    </location>
</feature>
<evidence type="ECO:0000256" key="2">
    <source>
        <dbReference type="PROSITE-ProRule" id="PRU00176"/>
    </source>
</evidence>
<dbReference type="PROSITE" id="PS50102">
    <property type="entry name" value="RRM"/>
    <property type="match status" value="1"/>
</dbReference>
<evidence type="ECO:0000313" key="5">
    <source>
        <dbReference type="EMBL" id="KAG5458441.1"/>
    </source>
</evidence>